<reference evidence="2 4" key="1">
    <citation type="submission" date="2018-06" db="EMBL/GenBank/DDBJ databases">
        <title>Genomic Encyclopedia of Type Strains, Phase III (KMG-III): the genomes of soil and plant-associated and newly described type strains.</title>
        <authorList>
            <person name="Whitman W."/>
        </authorList>
    </citation>
    <scope>NUCLEOTIDE SEQUENCE [LARGE SCALE GENOMIC DNA]</scope>
    <source>
        <strain evidence="2 4">CECT 7022</strain>
    </source>
</reference>
<dbReference type="OrthoDB" id="2608255at2"/>
<organism evidence="2 4">
    <name type="scientific">Paenibacillus barcinonensis</name>
    <dbReference type="NCBI Taxonomy" id="198119"/>
    <lineage>
        <taxon>Bacteria</taxon>
        <taxon>Bacillati</taxon>
        <taxon>Bacillota</taxon>
        <taxon>Bacilli</taxon>
        <taxon>Bacillales</taxon>
        <taxon>Paenibacillaceae</taxon>
        <taxon>Paenibacillus</taxon>
    </lineage>
</organism>
<gene>
    <name evidence="2" type="ORF">DFQ00_107137</name>
    <name evidence="3" type="ORF">HUB98_16465</name>
</gene>
<name>A0A2V4VQN3_PAEBA</name>
<evidence type="ECO:0000256" key="1">
    <source>
        <dbReference type="SAM" id="SignalP"/>
    </source>
</evidence>
<dbReference type="Proteomes" id="UP000247790">
    <property type="component" value="Unassembled WGS sequence"/>
</dbReference>
<dbReference type="EMBL" id="QJSW01000007">
    <property type="protein sequence ID" value="PYE48844.1"/>
    <property type="molecule type" value="Genomic_DNA"/>
</dbReference>
<dbReference type="AlphaFoldDB" id="A0A2V4VQN3"/>
<keyword evidence="5" id="KW-1185">Reference proteome</keyword>
<sequence length="291" mass="32237">MKLRKSLLLVLIICLSFSNVALAADGFPSQGIDSSSSAGQSPGNIEHEDEDTLNEYLRENGYPESIINLLIVEQKKELVNDGAVYVGSKTAKDNITDLDDKAGSISLQALQDTNFSHTLVVSRIRTATKGIAQFTVNYNWNWKYTPSFSRVDKYGLAWNNNYSVVNNSAKHWYKLIYYTDKKNTSGGVTQSGYETIQPGTGIGWNVNLVSRGLQQEHQGAASMTLQVGHDNSGNKITSSMVGNYFHKRLAVTDPEFTFSKEPSVSIGIGSSYDEARPTSYTWTWTQSDFLK</sequence>
<keyword evidence="1" id="KW-0732">Signal</keyword>
<evidence type="ECO:0000313" key="2">
    <source>
        <dbReference type="EMBL" id="PYE48844.1"/>
    </source>
</evidence>
<dbReference type="EMBL" id="CP054614">
    <property type="protein sequence ID" value="QKS57733.1"/>
    <property type="molecule type" value="Genomic_DNA"/>
</dbReference>
<dbReference type="RefSeq" id="WP_110897003.1">
    <property type="nucleotide sequence ID" value="NZ_CP054614.1"/>
</dbReference>
<evidence type="ECO:0000313" key="4">
    <source>
        <dbReference type="Proteomes" id="UP000247790"/>
    </source>
</evidence>
<evidence type="ECO:0000313" key="3">
    <source>
        <dbReference type="EMBL" id="QKS57733.1"/>
    </source>
</evidence>
<feature type="signal peptide" evidence="1">
    <location>
        <begin position="1"/>
        <end position="23"/>
    </location>
</feature>
<accession>A0A2V4VQN3</accession>
<proteinExistence type="predicted"/>
<evidence type="ECO:0000313" key="5">
    <source>
        <dbReference type="Proteomes" id="UP000509327"/>
    </source>
</evidence>
<reference evidence="3 5" key="2">
    <citation type="submission" date="2020-06" db="EMBL/GenBank/DDBJ databases">
        <title>Complete genome of Paenibacillus barcinonensis KACC11450.</title>
        <authorList>
            <person name="Kim M."/>
            <person name="Park Y.-J."/>
            <person name="Shin J.-H."/>
        </authorList>
    </citation>
    <scope>NUCLEOTIDE SEQUENCE [LARGE SCALE GENOMIC DNA]</scope>
    <source>
        <strain evidence="3 5">KACC11450</strain>
    </source>
</reference>
<dbReference type="Proteomes" id="UP000509327">
    <property type="component" value="Chromosome"/>
</dbReference>
<evidence type="ECO:0008006" key="6">
    <source>
        <dbReference type="Google" id="ProtNLM"/>
    </source>
</evidence>
<feature type="chain" id="PRO_5015983011" description="Hemolysin II" evidence="1">
    <location>
        <begin position="24"/>
        <end position="291"/>
    </location>
</feature>
<protein>
    <recommendedName>
        <fullName evidence="6">Hemolysin II</fullName>
    </recommendedName>
</protein>